<organism evidence="1 2">
    <name type="scientific">Mycolicibacterium tokaiense</name>
    <dbReference type="NCBI Taxonomy" id="39695"/>
    <lineage>
        <taxon>Bacteria</taxon>
        <taxon>Bacillati</taxon>
        <taxon>Actinomycetota</taxon>
        <taxon>Actinomycetes</taxon>
        <taxon>Mycobacteriales</taxon>
        <taxon>Mycobacteriaceae</taxon>
        <taxon>Mycolicibacterium</taxon>
    </lineage>
</organism>
<keyword evidence="2" id="KW-1185">Reference proteome</keyword>
<sequence length="222" mass="22348">MLVAAAIIPSAPVLVPELSRGAAEVADLREAVLTAASGLPDRWVAVGVGTENRVWGPEAAGTFAGYGVDVPVSLGPDAGPVAPLPLCALITGWVRAHVRPAAHARVHTVTDPRSASQLGRALRTELDATADPVGVLVVADGCHTLTPGAPGGHDPSSVAVQSALDEALAAGDGPALAALPEAVVGRAAYAVLSGLLPTPAAVDELYRGFPFGVGYTVCVWRP</sequence>
<gene>
    <name evidence="1" type="ORF">NCTC10821_00585</name>
</gene>
<reference evidence="1 2" key="1">
    <citation type="submission" date="2018-06" db="EMBL/GenBank/DDBJ databases">
        <authorList>
            <consortium name="Pathogen Informatics"/>
            <person name="Doyle S."/>
        </authorList>
    </citation>
    <scope>NUCLEOTIDE SEQUENCE [LARGE SCALE GENOMIC DNA]</scope>
    <source>
        <strain evidence="1 2">NCTC10821</strain>
    </source>
</reference>
<accession>A0A378T8D0</accession>
<dbReference type="Proteomes" id="UP000254978">
    <property type="component" value="Unassembled WGS sequence"/>
</dbReference>
<dbReference type="EMBL" id="UGQT01000001">
    <property type="protein sequence ID" value="STZ57088.1"/>
    <property type="molecule type" value="Genomic_DNA"/>
</dbReference>
<proteinExistence type="predicted"/>
<dbReference type="AlphaFoldDB" id="A0A378T8D0"/>
<dbReference type="SUPFAM" id="SSF53213">
    <property type="entry name" value="LigB-like"/>
    <property type="match status" value="1"/>
</dbReference>
<evidence type="ECO:0000313" key="1">
    <source>
        <dbReference type="EMBL" id="STZ57088.1"/>
    </source>
</evidence>
<name>A0A378T8D0_9MYCO</name>
<dbReference type="Gene3D" id="3.40.830.10">
    <property type="entry name" value="LigB-like"/>
    <property type="match status" value="1"/>
</dbReference>
<dbReference type="RefSeq" id="WP_115277448.1">
    <property type="nucleotide sequence ID" value="NZ_AP022600.1"/>
</dbReference>
<dbReference type="OrthoDB" id="4543339at2"/>
<protein>
    <submittedName>
        <fullName evidence="1">Conserved alanine rich protein</fullName>
    </submittedName>
</protein>
<evidence type="ECO:0000313" key="2">
    <source>
        <dbReference type="Proteomes" id="UP000254978"/>
    </source>
</evidence>